<dbReference type="SMART" id="SM01423">
    <property type="entry name" value="Milton"/>
    <property type="match status" value="1"/>
</dbReference>
<evidence type="ECO:0000313" key="9">
    <source>
        <dbReference type="Ensembl" id="ENSMZEP00005003041.1"/>
    </source>
</evidence>
<dbReference type="GO" id="GO:0022008">
    <property type="term" value="P:neurogenesis"/>
    <property type="evidence" value="ECO:0007669"/>
    <property type="project" value="TreeGrafter"/>
</dbReference>
<feature type="compositionally biased region" description="Polar residues" evidence="6">
    <location>
        <begin position="123"/>
        <end position="137"/>
    </location>
</feature>
<comment type="subcellular location">
    <subcellularLocation>
        <location evidence="1">Mitochondrion</location>
    </subcellularLocation>
</comment>
<dbReference type="Pfam" id="PF12448">
    <property type="entry name" value="Milton"/>
    <property type="match status" value="1"/>
</dbReference>
<feature type="region of interest" description="Disordered" evidence="6">
    <location>
        <begin position="346"/>
        <end position="426"/>
    </location>
</feature>
<evidence type="ECO:0000313" key="10">
    <source>
        <dbReference type="Proteomes" id="UP000265160"/>
    </source>
</evidence>
<feature type="compositionally biased region" description="Basic and acidic residues" evidence="6">
    <location>
        <begin position="917"/>
        <end position="937"/>
    </location>
</feature>
<evidence type="ECO:0000259" key="7">
    <source>
        <dbReference type="SMART" id="SM01423"/>
    </source>
</evidence>
<comment type="similarity">
    <text evidence="2">Belongs to the milton family.</text>
</comment>
<dbReference type="GO" id="GO:0005739">
    <property type="term" value="C:mitochondrion"/>
    <property type="evidence" value="ECO:0007669"/>
    <property type="project" value="UniProtKB-SubCell"/>
</dbReference>
<dbReference type="PANTHER" id="PTHR15751:SF11">
    <property type="entry name" value="TRAFFICKING KINESIN-BINDING PROTEIN 1"/>
    <property type="match status" value="1"/>
</dbReference>
<dbReference type="SMART" id="SM01424">
    <property type="entry name" value="HAP1_N"/>
    <property type="match status" value="1"/>
</dbReference>
<feature type="coiled-coil region" evidence="5">
    <location>
        <begin position="47"/>
        <end position="102"/>
    </location>
</feature>
<dbReference type="InterPro" id="IPR022154">
    <property type="entry name" value="TRAK1/2_C"/>
</dbReference>
<feature type="domain" description="HAP1 N-terminal" evidence="8">
    <location>
        <begin position="9"/>
        <end position="284"/>
    </location>
</feature>
<feature type="region of interest" description="Disordered" evidence="6">
    <location>
        <begin position="711"/>
        <end position="734"/>
    </location>
</feature>
<sequence length="937" mass="103405">MIYIIVKKKRTVKASGNVQHSVAFTVSVSAVLCADRVGQMTKTYSDIDAVTRLLEEKERDLELAARIGQSLLKKNKALSERNELLEEQVEHIREEVSQLRHDLSMKDELLQFYTNAAEESDGESITSTPEPSVSSPNFFPLESLQKKLKDLEEENKSLRSEASHLETETISYEEKEQQLVNDCVKEIRDANLQISSLAEELARKTEDASRQQEEITHLLSQIVDLQKKAKLYALENEELTQHLGAAKDAQRQLTAELQELQDKYAECMEMLHEAQEELKNLRNKTLPLSTARRFHSLGLFPMDSLAAEIEGTMRKELQMDDPDVEELHPKRVFQTVKNLNLMRQQRSSLAPSPLNIPGSNQTSCFTSGRSSRVGTPRSNSIYGSETGSGIILDNRTRSILETPDDGSEDSNKRPPGTPGTPGSRDLEAALRRLSLRRDNYLSEKRFFEEERERKLAYLAKEEEKGGPGTPTESLFSLSSHTSVGSIWSGYSFTPRSYLPEKLQIVKPLEGSATLHAWQQLAQPHMGALLDHRPGVVTKGFRTLAHEQEQEQEDTLLPRICLALPLLPQSACMSHTSSTYTFTTCRILHPSDHSTCPGTPSLTASPVPFSAPPTPSYTPCCTPRRLSLSLSLAESSTNLRDSTKTTSTSLGLVRLLLENGISASVYNPRSWDRGLDASAVLGGVQAQRCTERPEQGGVKHLGKRPDTLLLLQPSSPPSSPHSKSASSIATGPMFQFSPSDDDPPFYDTFLASKPARTILREVLGEAEREKEGQVDDDNQTEMINLRLVDKLKSFRTLSPHSASASSGSTLLGPFGSAGLGNSALGGGLPGLRRNRSYPAMVGASMVMKDPGGPPSTEILIPHTMQTSHTQQLTAHTQETGKVQTKKKTLVTKGVHVPQTLNALEMVTSQTIIQRHTRPKGEVGDSTTHDQHNDEETGT</sequence>
<feature type="compositionally biased region" description="Polar residues" evidence="6">
    <location>
        <begin position="357"/>
        <end position="387"/>
    </location>
</feature>
<protein>
    <submittedName>
        <fullName evidence="9">Trafficking kinesin protein 1</fullName>
    </submittedName>
</protein>
<dbReference type="Ensembl" id="ENSMZET00005003160.1">
    <property type="protein sequence ID" value="ENSMZEP00005003041.1"/>
    <property type="gene ID" value="ENSMZEG00005002331.1"/>
</dbReference>
<reference evidence="9 10" key="1">
    <citation type="journal article" date="2014" name="Nature">
        <title>The genomic substrate for adaptive radiation in African cichlid fish.</title>
        <authorList>
            <person name="Brawand D."/>
            <person name="Wagner C.E."/>
            <person name="Li Y.I."/>
            <person name="Malinsky M."/>
            <person name="Keller I."/>
            <person name="Fan S."/>
            <person name="Simakov O."/>
            <person name="Ng A.Y."/>
            <person name="Lim Z.W."/>
            <person name="Bezault E."/>
            <person name="Turner-Maier J."/>
            <person name="Johnson J."/>
            <person name="Alcazar R."/>
            <person name="Noh H.J."/>
            <person name="Russell P."/>
            <person name="Aken B."/>
            <person name="Alfoldi J."/>
            <person name="Amemiya C."/>
            <person name="Azzouzi N."/>
            <person name="Baroiller J.F."/>
            <person name="Barloy-Hubler F."/>
            <person name="Berlin A."/>
            <person name="Bloomquist R."/>
            <person name="Carleton K.L."/>
            <person name="Conte M.A."/>
            <person name="D'Cotta H."/>
            <person name="Eshel O."/>
            <person name="Gaffney L."/>
            <person name="Galibert F."/>
            <person name="Gante H.F."/>
            <person name="Gnerre S."/>
            <person name="Greuter L."/>
            <person name="Guyon R."/>
            <person name="Haddad N.S."/>
            <person name="Haerty W."/>
            <person name="Harris R.M."/>
            <person name="Hofmann H.A."/>
            <person name="Hourlier T."/>
            <person name="Hulata G."/>
            <person name="Jaffe D.B."/>
            <person name="Lara M."/>
            <person name="Lee A.P."/>
            <person name="MacCallum I."/>
            <person name="Mwaiko S."/>
            <person name="Nikaido M."/>
            <person name="Nishihara H."/>
            <person name="Ozouf-Costaz C."/>
            <person name="Penman D.J."/>
            <person name="Przybylski D."/>
            <person name="Rakotomanga M."/>
            <person name="Renn S.C.P."/>
            <person name="Ribeiro F.J."/>
            <person name="Ron M."/>
            <person name="Salzburger W."/>
            <person name="Sanchez-Pulido L."/>
            <person name="Santos M.E."/>
            <person name="Searle S."/>
            <person name="Sharpe T."/>
            <person name="Swofford R."/>
            <person name="Tan F.J."/>
            <person name="Williams L."/>
            <person name="Young S."/>
            <person name="Yin S."/>
            <person name="Okada N."/>
            <person name="Kocher T.D."/>
            <person name="Miska E.A."/>
            <person name="Lander E.S."/>
            <person name="Venkatesh B."/>
            <person name="Fernald R.D."/>
            <person name="Meyer A."/>
            <person name="Ponting C.P."/>
            <person name="Streelman J.T."/>
            <person name="Lindblad-Toh K."/>
            <person name="Seehausen O."/>
            <person name="Di Palma F."/>
        </authorList>
    </citation>
    <scope>NUCLEOTIDE SEQUENCE</scope>
</reference>
<dbReference type="InterPro" id="IPR006933">
    <property type="entry name" value="HAP1_N"/>
</dbReference>
<evidence type="ECO:0000256" key="2">
    <source>
        <dbReference type="ARBA" id="ARBA00007007"/>
    </source>
</evidence>
<dbReference type="GO" id="GO:0098957">
    <property type="term" value="P:anterograde axonal transport of mitochondrion"/>
    <property type="evidence" value="ECO:0007669"/>
    <property type="project" value="TreeGrafter"/>
</dbReference>
<dbReference type="InterPro" id="IPR051946">
    <property type="entry name" value="Intracell_Traff-Reg"/>
</dbReference>
<evidence type="ECO:0000256" key="3">
    <source>
        <dbReference type="ARBA" id="ARBA00023054"/>
    </source>
</evidence>
<dbReference type="GO" id="GO:0031410">
    <property type="term" value="C:cytoplasmic vesicle"/>
    <property type="evidence" value="ECO:0007669"/>
    <property type="project" value="TreeGrafter"/>
</dbReference>
<feature type="compositionally biased region" description="Low complexity" evidence="6">
    <location>
        <begin position="719"/>
        <end position="734"/>
    </location>
</feature>
<proteinExistence type="inferred from homology"/>
<feature type="region of interest" description="Disordered" evidence="6">
    <location>
        <begin position="117"/>
        <end position="138"/>
    </location>
</feature>
<dbReference type="PANTHER" id="PTHR15751">
    <property type="entry name" value="TRAFFICKING KINESIN-BINDING PROTEIN"/>
    <property type="match status" value="1"/>
</dbReference>
<evidence type="ECO:0000256" key="4">
    <source>
        <dbReference type="ARBA" id="ARBA00023128"/>
    </source>
</evidence>
<dbReference type="GO" id="GO:0006605">
    <property type="term" value="P:protein targeting"/>
    <property type="evidence" value="ECO:0007669"/>
    <property type="project" value="TreeGrafter"/>
</dbReference>
<accession>A0A3P9AZD2</accession>
<evidence type="ECO:0000256" key="5">
    <source>
        <dbReference type="SAM" id="Coils"/>
    </source>
</evidence>
<feature type="coiled-coil region" evidence="5">
    <location>
        <begin position="141"/>
        <end position="284"/>
    </location>
</feature>
<feature type="region of interest" description="Disordered" evidence="6">
    <location>
        <begin position="909"/>
        <end position="937"/>
    </location>
</feature>
<reference evidence="9" key="3">
    <citation type="submission" date="2025-09" db="UniProtKB">
        <authorList>
            <consortium name="Ensembl"/>
        </authorList>
    </citation>
    <scope>IDENTIFICATION</scope>
</reference>
<keyword evidence="3 5" id="KW-0175">Coiled coil</keyword>
<dbReference type="GO" id="GO:0008333">
    <property type="term" value="P:endosome to lysosome transport"/>
    <property type="evidence" value="ECO:0007669"/>
    <property type="project" value="TreeGrafter"/>
</dbReference>
<dbReference type="Pfam" id="PF04849">
    <property type="entry name" value="HAP1_N"/>
    <property type="match status" value="1"/>
</dbReference>
<evidence type="ECO:0000259" key="8">
    <source>
        <dbReference type="SMART" id="SM01424"/>
    </source>
</evidence>
<dbReference type="GO" id="GO:0017022">
    <property type="term" value="F:myosin binding"/>
    <property type="evidence" value="ECO:0007669"/>
    <property type="project" value="TreeGrafter"/>
</dbReference>
<dbReference type="GO" id="GO:0050811">
    <property type="term" value="F:GABA receptor binding"/>
    <property type="evidence" value="ECO:0007669"/>
    <property type="project" value="TreeGrafter"/>
</dbReference>
<dbReference type="GO" id="GO:0047496">
    <property type="term" value="P:vesicle transport along microtubule"/>
    <property type="evidence" value="ECO:0007669"/>
    <property type="project" value="TreeGrafter"/>
</dbReference>
<dbReference type="GeneTree" id="ENSGT00940000155697"/>
<dbReference type="Gene3D" id="1.10.287.1490">
    <property type="match status" value="1"/>
</dbReference>
<feature type="domain" description="Trafficking kinesin-binding protein C-terminal" evidence="7">
    <location>
        <begin position="344"/>
        <end position="511"/>
    </location>
</feature>
<keyword evidence="4" id="KW-0496">Mitochondrion</keyword>
<dbReference type="AlphaFoldDB" id="A0A3P9AZD2"/>
<evidence type="ECO:0000256" key="6">
    <source>
        <dbReference type="SAM" id="MobiDB-lite"/>
    </source>
</evidence>
<dbReference type="Proteomes" id="UP000265160">
    <property type="component" value="LG11"/>
</dbReference>
<dbReference type="GO" id="GO:0030425">
    <property type="term" value="C:dendrite"/>
    <property type="evidence" value="ECO:0007669"/>
    <property type="project" value="TreeGrafter"/>
</dbReference>
<name>A0A3P9AZD2_9CICH</name>
<evidence type="ECO:0000256" key="1">
    <source>
        <dbReference type="ARBA" id="ARBA00004173"/>
    </source>
</evidence>
<dbReference type="GO" id="GO:1904115">
    <property type="term" value="C:axon cytoplasm"/>
    <property type="evidence" value="ECO:0007669"/>
    <property type="project" value="GOC"/>
</dbReference>
<organism evidence="9 10">
    <name type="scientific">Maylandia zebra</name>
    <name type="common">zebra mbuna</name>
    <dbReference type="NCBI Taxonomy" id="106582"/>
    <lineage>
        <taxon>Eukaryota</taxon>
        <taxon>Metazoa</taxon>
        <taxon>Chordata</taxon>
        <taxon>Craniata</taxon>
        <taxon>Vertebrata</taxon>
        <taxon>Euteleostomi</taxon>
        <taxon>Actinopterygii</taxon>
        <taxon>Neopterygii</taxon>
        <taxon>Teleostei</taxon>
        <taxon>Neoteleostei</taxon>
        <taxon>Acanthomorphata</taxon>
        <taxon>Ovalentaria</taxon>
        <taxon>Cichlomorphae</taxon>
        <taxon>Cichliformes</taxon>
        <taxon>Cichlidae</taxon>
        <taxon>African cichlids</taxon>
        <taxon>Pseudocrenilabrinae</taxon>
        <taxon>Haplochromini</taxon>
        <taxon>Maylandia</taxon>
        <taxon>Maylandia zebra complex</taxon>
    </lineage>
</organism>
<keyword evidence="10" id="KW-1185">Reference proteome</keyword>
<reference evidence="9" key="2">
    <citation type="submission" date="2025-08" db="UniProtKB">
        <authorList>
            <consortium name="Ensembl"/>
        </authorList>
    </citation>
    <scope>IDENTIFICATION</scope>
</reference>
<dbReference type="GO" id="GO:0048311">
    <property type="term" value="P:mitochondrion distribution"/>
    <property type="evidence" value="ECO:0007669"/>
    <property type="project" value="TreeGrafter"/>
</dbReference>